<dbReference type="EMBL" id="QFRJ01000004">
    <property type="protein sequence ID" value="PWH85767.1"/>
    <property type="molecule type" value="Genomic_DNA"/>
</dbReference>
<sequence length="79" mass="9013">MKLIATFFHLMAFLYFYLVAFNVQSQVNCLTSDTLFNISSHRAFSYCNDSVNSLDNYLLNKGGINVYDQSPKLSRDSIS</sequence>
<accession>A0A2U2XDC5</accession>
<dbReference type="Proteomes" id="UP000245370">
    <property type="component" value="Unassembled WGS sequence"/>
</dbReference>
<protein>
    <submittedName>
        <fullName evidence="1">Uncharacterized protein</fullName>
    </submittedName>
</protein>
<proteinExistence type="predicted"/>
<comment type="caution">
    <text evidence="1">The sequence shown here is derived from an EMBL/GenBank/DDBJ whole genome shotgun (WGS) entry which is preliminary data.</text>
</comment>
<name>A0A2U2XDC5_9FLAO</name>
<reference evidence="1 2" key="2">
    <citation type="submission" date="2018-05" db="EMBL/GenBank/DDBJ databases">
        <authorList>
            <person name="Lanie J.A."/>
            <person name="Ng W.-L."/>
            <person name="Kazmierczak K.M."/>
            <person name="Andrzejewski T.M."/>
            <person name="Davidsen T.M."/>
            <person name="Wayne K.J."/>
            <person name="Tettelin H."/>
            <person name="Glass J.I."/>
            <person name="Rusch D."/>
            <person name="Podicherti R."/>
            <person name="Tsui H.-C.T."/>
            <person name="Winkler M.E."/>
        </authorList>
    </citation>
    <scope>NUCLEOTIDE SEQUENCE [LARGE SCALE GENOMIC DNA]</scope>
    <source>
        <strain evidence="1 2">C305</strain>
    </source>
</reference>
<evidence type="ECO:0000313" key="2">
    <source>
        <dbReference type="Proteomes" id="UP000245370"/>
    </source>
</evidence>
<organism evidence="1 2">
    <name type="scientific">Brumimicrobium oceani</name>
    <dbReference type="NCBI Taxonomy" id="2100725"/>
    <lineage>
        <taxon>Bacteria</taxon>
        <taxon>Pseudomonadati</taxon>
        <taxon>Bacteroidota</taxon>
        <taxon>Flavobacteriia</taxon>
        <taxon>Flavobacteriales</taxon>
        <taxon>Crocinitomicaceae</taxon>
        <taxon>Brumimicrobium</taxon>
    </lineage>
</organism>
<dbReference type="AlphaFoldDB" id="A0A2U2XDC5"/>
<evidence type="ECO:0000313" key="1">
    <source>
        <dbReference type="EMBL" id="PWH85767.1"/>
    </source>
</evidence>
<keyword evidence="2" id="KW-1185">Reference proteome</keyword>
<reference evidence="1 2" key="1">
    <citation type="submission" date="2018-05" db="EMBL/GenBank/DDBJ databases">
        <title>Brumimicrobium oceani sp. nov., isolated from coastal sediment.</title>
        <authorList>
            <person name="Kou Y."/>
        </authorList>
    </citation>
    <scope>NUCLEOTIDE SEQUENCE [LARGE SCALE GENOMIC DNA]</scope>
    <source>
        <strain evidence="1 2">C305</strain>
    </source>
</reference>
<gene>
    <name evidence="1" type="ORF">DIT68_06650</name>
</gene>